<gene>
    <name evidence="1" type="ORF">IW254_000507</name>
</gene>
<keyword evidence="2" id="KW-1185">Reference proteome</keyword>
<proteinExistence type="predicted"/>
<organism evidence="1 2">
    <name type="scientific">Corynebacterium aquatimens</name>
    <dbReference type="NCBI Taxonomy" id="1190508"/>
    <lineage>
        <taxon>Bacteria</taxon>
        <taxon>Bacillati</taxon>
        <taxon>Actinomycetota</taxon>
        <taxon>Actinomycetes</taxon>
        <taxon>Mycobacteriales</taxon>
        <taxon>Corynebacteriaceae</taxon>
        <taxon>Corynebacterium</taxon>
    </lineage>
</organism>
<name>A0A931DZH2_9CORY</name>
<accession>A0A931DZH2</accession>
<dbReference type="Proteomes" id="UP000658613">
    <property type="component" value="Unassembled WGS sequence"/>
</dbReference>
<reference evidence="1" key="1">
    <citation type="submission" date="2020-11" db="EMBL/GenBank/DDBJ databases">
        <title>Sequencing the genomes of 1000 actinobacteria strains.</title>
        <authorList>
            <person name="Klenk H.-P."/>
        </authorList>
    </citation>
    <scope>NUCLEOTIDE SEQUENCE</scope>
    <source>
        <strain evidence="1">DSM 45632</strain>
    </source>
</reference>
<comment type="caution">
    <text evidence="1">The sequence shown here is derived from an EMBL/GenBank/DDBJ whole genome shotgun (WGS) entry which is preliminary data.</text>
</comment>
<evidence type="ECO:0000313" key="1">
    <source>
        <dbReference type="EMBL" id="MBG6121538.1"/>
    </source>
</evidence>
<evidence type="ECO:0000313" key="2">
    <source>
        <dbReference type="Proteomes" id="UP000658613"/>
    </source>
</evidence>
<dbReference type="AlphaFoldDB" id="A0A931DZH2"/>
<dbReference type="EMBL" id="JADOUE010000001">
    <property type="protein sequence ID" value="MBG6121538.1"/>
    <property type="molecule type" value="Genomic_DNA"/>
</dbReference>
<sequence>MSTAGLPAATTVKAADAPAAVMDMADAAVVVLARAVIAGMEGATTG</sequence>
<protein>
    <submittedName>
        <fullName evidence="1">Uncharacterized protein</fullName>
    </submittedName>
</protein>